<dbReference type="AlphaFoldDB" id="A0AAU6T7M8"/>
<proteinExistence type="predicted"/>
<dbReference type="RefSeq" id="WP_124238846.1">
    <property type="nucleotide sequence ID" value="NZ_CP095328.1"/>
</dbReference>
<accession>A0AAU6T7M8</accession>
<organism evidence="1">
    <name type="scientific">Aeromonas sp. 19NY04SH05-1</name>
    <dbReference type="NCBI Taxonomy" id="2920537"/>
    <lineage>
        <taxon>Bacteria</taxon>
        <taxon>Pseudomonadati</taxon>
        <taxon>Pseudomonadota</taxon>
        <taxon>Gammaproteobacteria</taxon>
        <taxon>Aeromonadales</taxon>
        <taxon>Aeromonadaceae</taxon>
        <taxon>Aeromonas</taxon>
    </lineage>
</organism>
<dbReference type="EMBL" id="CP095328">
    <property type="protein sequence ID" value="XAG41099.1"/>
    <property type="molecule type" value="Genomic_DNA"/>
</dbReference>
<evidence type="ECO:0000313" key="1">
    <source>
        <dbReference type="EMBL" id="XAG41099.1"/>
    </source>
</evidence>
<name>A0AAU6T7M8_9GAMM</name>
<gene>
    <name evidence="1" type="ORF">MRK42_19340</name>
</gene>
<reference evidence="1" key="1">
    <citation type="submission" date="2022-03" db="EMBL/GenBank/DDBJ databases">
        <title>Sea Food Isolates.</title>
        <authorList>
            <person name="Li C."/>
        </authorList>
    </citation>
    <scope>NUCLEOTIDE SEQUENCE</scope>
    <source>
        <strain evidence="1">19NY04SH05-1</strain>
    </source>
</reference>
<protein>
    <submittedName>
        <fullName evidence="1">LafX</fullName>
    </submittedName>
</protein>
<sequence length="98" mass="11055">MSLQVLGLARLLLQQAQAGEWEVLKETDARLARFASQMADKHPQSWAAMATTRAEVRALYQSAITLCQHETDRLKGAWQALNGQREGLAAYDEVQQWQ</sequence>